<name>A0A7S4EVB5_CHRCT</name>
<reference evidence="3" key="1">
    <citation type="submission" date="2021-01" db="EMBL/GenBank/DDBJ databases">
        <authorList>
            <person name="Corre E."/>
            <person name="Pelletier E."/>
            <person name="Niang G."/>
            <person name="Scheremetjew M."/>
            <person name="Finn R."/>
            <person name="Kale V."/>
            <person name="Holt S."/>
            <person name="Cochrane G."/>
            <person name="Meng A."/>
            <person name="Brown T."/>
            <person name="Cohen L."/>
        </authorList>
    </citation>
    <scope>NUCLEOTIDE SEQUENCE</scope>
    <source>
        <strain evidence="3">CCMP645</strain>
    </source>
</reference>
<dbReference type="EMBL" id="HBIZ01012240">
    <property type="protein sequence ID" value="CAE0754751.1"/>
    <property type="molecule type" value="Transcribed_RNA"/>
</dbReference>
<feature type="compositionally biased region" description="Basic and acidic residues" evidence="1">
    <location>
        <begin position="17"/>
        <end position="28"/>
    </location>
</feature>
<proteinExistence type="predicted"/>
<protein>
    <recommendedName>
        <fullName evidence="2">FAM50A/XAP5 C-terminal domain-containing protein</fullName>
    </recommendedName>
</protein>
<dbReference type="InterPro" id="IPR048337">
    <property type="entry name" value="FAM50A/XAP5_C"/>
</dbReference>
<evidence type="ECO:0000259" key="2">
    <source>
        <dbReference type="Pfam" id="PF04921"/>
    </source>
</evidence>
<gene>
    <name evidence="3" type="ORF">PCAR00345_LOCUS7338</name>
</gene>
<dbReference type="PANTHER" id="PTHR12722:SF0">
    <property type="entry name" value="PROTEIN FAM50A"/>
    <property type="match status" value="1"/>
</dbReference>
<feature type="domain" description="FAM50A/XAP5 C-terminal" evidence="2">
    <location>
        <begin position="236"/>
        <end position="272"/>
    </location>
</feature>
<evidence type="ECO:0000313" key="3">
    <source>
        <dbReference type="EMBL" id="CAE0754751.1"/>
    </source>
</evidence>
<feature type="compositionally biased region" description="Polar residues" evidence="1">
    <location>
        <begin position="291"/>
        <end position="301"/>
    </location>
</feature>
<organism evidence="3">
    <name type="scientific">Chrysotila carterae</name>
    <name type="common">Marine alga</name>
    <name type="synonym">Syracosphaera carterae</name>
    <dbReference type="NCBI Taxonomy" id="13221"/>
    <lineage>
        <taxon>Eukaryota</taxon>
        <taxon>Haptista</taxon>
        <taxon>Haptophyta</taxon>
        <taxon>Prymnesiophyceae</taxon>
        <taxon>Isochrysidales</taxon>
        <taxon>Isochrysidaceae</taxon>
        <taxon>Chrysotila</taxon>
    </lineage>
</organism>
<dbReference type="InterPro" id="IPR007005">
    <property type="entry name" value="XAP5"/>
</dbReference>
<feature type="region of interest" description="Disordered" evidence="1">
    <location>
        <begin position="1"/>
        <end position="91"/>
    </location>
</feature>
<dbReference type="PANTHER" id="PTHR12722">
    <property type="entry name" value="XAP-5 PROTEIN-RELATED"/>
    <property type="match status" value="1"/>
</dbReference>
<dbReference type="GO" id="GO:0006325">
    <property type="term" value="P:chromatin organization"/>
    <property type="evidence" value="ECO:0007669"/>
    <property type="project" value="TreeGrafter"/>
</dbReference>
<accession>A0A7S4EVB5</accession>
<sequence length="301" mass="34147">MSDAIERQLAAASKGYMSKEEYKRKREELEQEAAMAHARKSMPLPPDAQAEAAKKKKVKKQKPPTGSLSFGDDLEGEAEPSPRAQPKKMGKCTNVDVSFLKKNEREEHEAALAQERAMREYLQFQQRAKQESITLNYTFRSEATQRELPNAVHRGSVTVLKGLTAEEVARLVRADVEKLGDKFKLLQVAGKKEERDLMFVAGANGMTIGCFIIPLALSLVELSFKKWEEGTPLLDDFKAGIVVTERRWYEQMRHTFPYSQWTVFDPHKTYSQREFIANRNSGSGVDPSYRKGNTVSKRTGR</sequence>
<feature type="region of interest" description="Disordered" evidence="1">
    <location>
        <begin position="278"/>
        <end position="301"/>
    </location>
</feature>
<evidence type="ECO:0000256" key="1">
    <source>
        <dbReference type="SAM" id="MobiDB-lite"/>
    </source>
</evidence>
<dbReference type="GO" id="GO:0005634">
    <property type="term" value="C:nucleus"/>
    <property type="evidence" value="ECO:0007669"/>
    <property type="project" value="InterPro"/>
</dbReference>
<dbReference type="Pfam" id="PF04921">
    <property type="entry name" value="XAP5"/>
    <property type="match status" value="1"/>
</dbReference>
<dbReference type="AlphaFoldDB" id="A0A7S4EVB5"/>